<comment type="caution">
    <text evidence="4">The sequence shown here is derived from an EMBL/GenBank/DDBJ whole genome shotgun (WGS) entry which is preliminary data.</text>
</comment>
<reference evidence="4" key="1">
    <citation type="journal article" date="2014" name="Front. Microbiol.">
        <title>High frequency of phylogenetically diverse reductive dehalogenase-homologous genes in deep subseafloor sedimentary metagenomes.</title>
        <authorList>
            <person name="Kawai M."/>
            <person name="Futagami T."/>
            <person name="Toyoda A."/>
            <person name="Takaki Y."/>
            <person name="Nishi S."/>
            <person name="Hori S."/>
            <person name="Arai W."/>
            <person name="Tsubouchi T."/>
            <person name="Morono Y."/>
            <person name="Uchiyama I."/>
            <person name="Ito T."/>
            <person name="Fujiyama A."/>
            <person name="Inagaki F."/>
            <person name="Takami H."/>
        </authorList>
    </citation>
    <scope>NUCLEOTIDE SEQUENCE</scope>
    <source>
        <strain evidence="4">Expedition CK06-06</strain>
    </source>
</reference>
<dbReference type="InterPro" id="IPR003591">
    <property type="entry name" value="Leu-rich_rpt_typical-subtyp"/>
</dbReference>
<evidence type="ECO:0000259" key="3">
    <source>
        <dbReference type="Pfam" id="PF23598"/>
    </source>
</evidence>
<feature type="non-terminal residue" evidence="4">
    <location>
        <position position="427"/>
    </location>
</feature>
<accession>X0ZGE2</accession>
<evidence type="ECO:0000256" key="1">
    <source>
        <dbReference type="ARBA" id="ARBA00022614"/>
    </source>
</evidence>
<sequence>RYIHCQKKNLHTLSIINNSDYFNWDLKEFPEVICSITSLRKLYLERNQIKVVPKSIGQLNNLKVLSLNKTPIDLLPPSIGNLTNLTTLFLEDCKLSSFPDSIVNLEYLINLNIKGNILSNLSEIVVQFLLDLELIPERDLIYLRVDKFQAKILNDIEDRIKSKLHLVPNIQPRQLVFFSSRNPNQFSLEEHKVVGLRISTSKQVEDLISKITTLKVLDLQSTFDTIPPLLTNLKELEILRLKGCSLKTIRNLENFLKLKELDLSSNHISEITGLNNLISLKSLNLDGNNLMEIKGLDNLRNLGELTLDYNKINEIKGLENLIHLWRFSIGINDIPKDLVKSISGTKFGTFHGYKYVNYCRTKRVEDQKLPNQFVVYQNKKFYVWNRTLLAKEGGIIDINQIKGLQNITDIDILDLSSNEISEIKELD</sequence>
<dbReference type="PANTHER" id="PTHR48051">
    <property type="match status" value="1"/>
</dbReference>
<dbReference type="SMART" id="SM00365">
    <property type="entry name" value="LRR_SD22"/>
    <property type="match status" value="5"/>
</dbReference>
<dbReference type="InterPro" id="IPR055414">
    <property type="entry name" value="LRR_R13L4/SHOC2-like"/>
</dbReference>
<feature type="non-terminal residue" evidence="4">
    <location>
        <position position="1"/>
    </location>
</feature>
<dbReference type="InterPro" id="IPR001611">
    <property type="entry name" value="Leu-rich_rpt"/>
</dbReference>
<keyword evidence="2" id="KW-0677">Repeat</keyword>
<dbReference type="InterPro" id="IPR050216">
    <property type="entry name" value="LRR_domain-containing"/>
</dbReference>
<gene>
    <name evidence="4" type="ORF">S01H4_08314</name>
</gene>
<dbReference type="SMART" id="SM00369">
    <property type="entry name" value="LRR_TYP"/>
    <property type="match status" value="5"/>
</dbReference>
<evidence type="ECO:0000256" key="2">
    <source>
        <dbReference type="ARBA" id="ARBA00022737"/>
    </source>
</evidence>
<feature type="domain" description="Disease resistance R13L4/SHOC-2-like LRR" evidence="3">
    <location>
        <begin position="32"/>
        <end position="116"/>
    </location>
</feature>
<dbReference type="GO" id="GO:0005737">
    <property type="term" value="C:cytoplasm"/>
    <property type="evidence" value="ECO:0007669"/>
    <property type="project" value="TreeGrafter"/>
</dbReference>
<name>X0ZGE2_9ZZZZ</name>
<keyword evidence="1" id="KW-0433">Leucine-rich repeat</keyword>
<dbReference type="Pfam" id="PF00560">
    <property type="entry name" value="LRR_1"/>
    <property type="match status" value="1"/>
</dbReference>
<dbReference type="SUPFAM" id="SSF52058">
    <property type="entry name" value="L domain-like"/>
    <property type="match status" value="1"/>
</dbReference>
<proteinExistence type="predicted"/>
<protein>
    <recommendedName>
        <fullName evidence="3">Disease resistance R13L4/SHOC-2-like LRR domain-containing protein</fullName>
    </recommendedName>
</protein>
<organism evidence="4">
    <name type="scientific">marine sediment metagenome</name>
    <dbReference type="NCBI Taxonomy" id="412755"/>
    <lineage>
        <taxon>unclassified sequences</taxon>
        <taxon>metagenomes</taxon>
        <taxon>ecological metagenomes</taxon>
    </lineage>
</organism>
<dbReference type="Pfam" id="PF23598">
    <property type="entry name" value="LRR_14"/>
    <property type="match status" value="1"/>
</dbReference>
<dbReference type="Gene3D" id="3.80.10.10">
    <property type="entry name" value="Ribonuclease Inhibitor"/>
    <property type="match status" value="2"/>
</dbReference>
<dbReference type="AlphaFoldDB" id="X0ZGE2"/>
<dbReference type="InterPro" id="IPR032675">
    <property type="entry name" value="LRR_dom_sf"/>
</dbReference>
<dbReference type="PROSITE" id="PS51450">
    <property type="entry name" value="LRR"/>
    <property type="match status" value="4"/>
</dbReference>
<evidence type="ECO:0000313" key="4">
    <source>
        <dbReference type="EMBL" id="GAG68715.1"/>
    </source>
</evidence>
<dbReference type="EMBL" id="BART01002836">
    <property type="protein sequence ID" value="GAG68715.1"/>
    <property type="molecule type" value="Genomic_DNA"/>
</dbReference>
<dbReference type="PANTHER" id="PTHR48051:SF1">
    <property type="entry name" value="RAS SUPPRESSOR PROTEIN 1"/>
    <property type="match status" value="1"/>
</dbReference>